<proteinExistence type="predicted"/>
<gene>
    <name evidence="1" type="primary">B13N4.040</name>
</gene>
<accession>Q6MGH5</accession>
<name>Q6MGH5_NEUCS</name>
<organism evidence="1">
    <name type="scientific">Neurospora crassa</name>
    <dbReference type="NCBI Taxonomy" id="5141"/>
    <lineage>
        <taxon>Eukaryota</taxon>
        <taxon>Fungi</taxon>
        <taxon>Dikarya</taxon>
        <taxon>Ascomycota</taxon>
        <taxon>Pezizomycotina</taxon>
        <taxon>Sordariomycetes</taxon>
        <taxon>Sordariomycetidae</taxon>
        <taxon>Sordariales</taxon>
        <taxon>Sordariaceae</taxon>
        <taxon>Neurospora</taxon>
    </lineage>
</organism>
<protein>
    <submittedName>
        <fullName evidence="1">Uncharacterized protein B13N4.040</fullName>
    </submittedName>
</protein>
<reference evidence="1" key="2">
    <citation type="submission" date="2003-12" db="EMBL/GenBank/DDBJ databases">
        <authorList>
            <person name="German Neurospora genome project"/>
        </authorList>
    </citation>
    <scope>NUCLEOTIDE SEQUENCE</scope>
</reference>
<reference evidence="1" key="1">
    <citation type="submission" date="2003-12" db="EMBL/GenBank/DDBJ databases">
        <authorList>
            <person name="Schulte U."/>
            <person name="Aign V."/>
            <person name="Hoheisel J."/>
            <person name="Brandt P."/>
            <person name="Fartmann B."/>
            <person name="Holland R."/>
            <person name="Nyakatura G."/>
            <person name="Mewes H.W."/>
            <person name="Mannhaupt G."/>
        </authorList>
    </citation>
    <scope>NUCLEOTIDE SEQUENCE</scope>
</reference>
<dbReference type="EMBL" id="BX842681">
    <property type="protein sequence ID" value="CAE81963.1"/>
    <property type="molecule type" value="Genomic_DNA"/>
</dbReference>
<sequence>MPLCRRPSGLSAEKNSIGIYRLSERAPVVDVKGVLCGTSRDLEVPTLYLTVTSISRSFKVILDNAADSGLWTMEAKLVVNPMLAPRSGAGGDKVNR</sequence>
<dbReference type="AlphaFoldDB" id="Q6MGH5"/>
<evidence type="ECO:0000313" key="1">
    <source>
        <dbReference type="EMBL" id="CAE81963.1"/>
    </source>
</evidence>